<feature type="region of interest" description="Disordered" evidence="2">
    <location>
        <begin position="628"/>
        <end position="682"/>
    </location>
</feature>
<dbReference type="PaxDb" id="3055-EDO97471"/>
<dbReference type="GO" id="GO:0019005">
    <property type="term" value="C:SCF ubiquitin ligase complex"/>
    <property type="evidence" value="ECO:0000318"/>
    <property type="project" value="GO_Central"/>
</dbReference>
<dbReference type="PANTHER" id="PTHR13318">
    <property type="entry name" value="PARTNER OF PAIRED, ISOFORM B-RELATED"/>
    <property type="match status" value="1"/>
</dbReference>
<name>A8JF86_CHLRE</name>
<dbReference type="InterPro" id="IPR006553">
    <property type="entry name" value="Leu-rich_rpt_Cys-con_subtyp"/>
</dbReference>
<evidence type="ECO:0000256" key="2">
    <source>
        <dbReference type="SAM" id="MobiDB-lite"/>
    </source>
</evidence>
<proteinExistence type="predicted"/>
<dbReference type="Proteomes" id="UP000006906">
    <property type="component" value="Chromosome 16"/>
</dbReference>
<dbReference type="SUPFAM" id="SSF52047">
    <property type="entry name" value="RNI-like"/>
    <property type="match status" value="1"/>
</dbReference>
<dbReference type="InterPro" id="IPR032675">
    <property type="entry name" value="LRR_dom_sf"/>
</dbReference>
<dbReference type="AlphaFoldDB" id="A8JF86"/>
<feature type="region of interest" description="Disordered" evidence="2">
    <location>
        <begin position="534"/>
        <end position="564"/>
    </location>
</feature>
<feature type="compositionally biased region" description="Acidic residues" evidence="2">
    <location>
        <begin position="666"/>
        <end position="678"/>
    </location>
</feature>
<dbReference type="OrthoDB" id="535840at2759"/>
<dbReference type="Gramene" id="PNW71697">
    <property type="protein sequence ID" value="PNW71697"/>
    <property type="gene ID" value="CHLRE_16g665300v5"/>
</dbReference>
<dbReference type="InParanoid" id="A8JF86"/>
<reference evidence="3 4" key="1">
    <citation type="journal article" date="2007" name="Science">
        <title>The Chlamydomonas genome reveals the evolution of key animal and plant functions.</title>
        <authorList>
            <person name="Merchant S.S."/>
            <person name="Prochnik S.E."/>
            <person name="Vallon O."/>
            <person name="Harris E.H."/>
            <person name="Karpowicz S.J."/>
            <person name="Witman G.B."/>
            <person name="Terry A."/>
            <person name="Salamov A."/>
            <person name="Fritz-Laylin L.K."/>
            <person name="Marechal-Drouard L."/>
            <person name="Marshall W.F."/>
            <person name="Qu L.H."/>
            <person name="Nelson D.R."/>
            <person name="Sanderfoot A.A."/>
            <person name="Spalding M.H."/>
            <person name="Kapitonov V.V."/>
            <person name="Ren Q."/>
            <person name="Ferris P."/>
            <person name="Lindquist E."/>
            <person name="Shapiro H."/>
            <person name="Lucas S.M."/>
            <person name="Grimwood J."/>
            <person name="Schmutz J."/>
            <person name="Cardol P."/>
            <person name="Cerutti H."/>
            <person name="Chanfreau G."/>
            <person name="Chen C.L."/>
            <person name="Cognat V."/>
            <person name="Croft M.T."/>
            <person name="Dent R."/>
            <person name="Dutcher S."/>
            <person name="Fernandez E."/>
            <person name="Fukuzawa H."/>
            <person name="Gonzalez-Ballester D."/>
            <person name="Gonzalez-Halphen D."/>
            <person name="Hallmann A."/>
            <person name="Hanikenne M."/>
            <person name="Hippler M."/>
            <person name="Inwood W."/>
            <person name="Jabbari K."/>
            <person name="Kalanon M."/>
            <person name="Kuras R."/>
            <person name="Lefebvre P.A."/>
            <person name="Lemaire S.D."/>
            <person name="Lobanov A.V."/>
            <person name="Lohr M."/>
            <person name="Manuell A."/>
            <person name="Meier I."/>
            <person name="Mets L."/>
            <person name="Mittag M."/>
            <person name="Mittelmeier T."/>
            <person name="Moroney J.V."/>
            <person name="Moseley J."/>
            <person name="Napoli C."/>
            <person name="Nedelcu A.M."/>
            <person name="Niyogi K."/>
            <person name="Novoselov S.V."/>
            <person name="Paulsen I.T."/>
            <person name="Pazour G."/>
            <person name="Purton S."/>
            <person name="Ral J.P."/>
            <person name="Riano-Pachon D.M."/>
            <person name="Riekhof W."/>
            <person name="Rymarquis L."/>
            <person name="Schroda M."/>
            <person name="Stern D."/>
            <person name="Umen J."/>
            <person name="Willows R."/>
            <person name="Wilson N."/>
            <person name="Zimmer S.L."/>
            <person name="Allmer J."/>
            <person name="Balk J."/>
            <person name="Bisova K."/>
            <person name="Chen C.J."/>
            <person name="Elias M."/>
            <person name="Gendler K."/>
            <person name="Hauser C."/>
            <person name="Lamb M.R."/>
            <person name="Ledford H."/>
            <person name="Long J.C."/>
            <person name="Minagawa J."/>
            <person name="Page M.D."/>
            <person name="Pan J."/>
            <person name="Pootakham W."/>
            <person name="Roje S."/>
            <person name="Rose A."/>
            <person name="Stahlberg E."/>
            <person name="Terauchi A.M."/>
            <person name="Yang P."/>
            <person name="Ball S."/>
            <person name="Bowler C."/>
            <person name="Dieckmann C.L."/>
            <person name="Gladyshev V.N."/>
            <person name="Green P."/>
            <person name="Jorgensen R."/>
            <person name="Mayfield S."/>
            <person name="Mueller-Roeber B."/>
            <person name="Rajamani S."/>
            <person name="Sayre R.T."/>
            <person name="Brokstein P."/>
            <person name="Dubchak I."/>
            <person name="Goodstein D."/>
            <person name="Hornick L."/>
            <person name="Huang Y.W."/>
            <person name="Jhaveri J."/>
            <person name="Luo Y."/>
            <person name="Martinez D."/>
            <person name="Ngau W.C."/>
            <person name="Otillar B."/>
            <person name="Poliakov A."/>
            <person name="Porter A."/>
            <person name="Szajkowski L."/>
            <person name="Werner G."/>
            <person name="Zhou K."/>
            <person name="Grigoriev I.V."/>
            <person name="Rokhsar D.S."/>
            <person name="Grossman A.R."/>
        </authorList>
    </citation>
    <scope>NUCLEOTIDE SEQUENCE [LARGE SCALE GENOMIC DNA]</scope>
    <source>
        <strain evidence="4">CC-503</strain>
    </source>
</reference>
<gene>
    <name evidence="3" type="ORF">CHLRE_16g665300v5</name>
</gene>
<feature type="compositionally biased region" description="Low complexity" evidence="2">
    <location>
        <begin position="633"/>
        <end position="650"/>
    </location>
</feature>
<dbReference type="SMART" id="SM00367">
    <property type="entry name" value="LRR_CC"/>
    <property type="match status" value="3"/>
</dbReference>
<sequence length="717" mass="74997">METSVKGDGPLESAEECLEELSLQLHTDEGVWMRQVGHLKDWCQGTQAVKLGVPARVTTALAADSIRLLFLFRNLQRLDLTLNSPRTRIEQPILVACAELLGLTSLSISGGHLSHKGLDLAVLTSLRKLNTLAVRPHSDEGLDGLEDEHLATAARLTGLKSLSLRASENVTDEGVSALTALTGLTQLTLVPLGLEVSRDSLMAVAAAMPGLQALSVGLHESRQVAALKGLPERDTVPCISVVLNAPETSASSFFSTLTLVLRPSLVSLRMGTLEATDNAFLLALGTLNQLKELKMGVSLAEGGRPFTCNLAALSGLGQLRTLEFAVTKDLGLPLSVKQVSMLALAWPTLTSLSISVMGKPEVAPEALGLLDNFSRLSSLSLFAPLDYSVEDEMEAIMLPVHPHYLPRGLKSLVLECAQVRCPAASASSDGHGSTGGGANGSAPAADAGDGEPGSIAARASRELLRQGASGTGRVLPNLEHMELNSCSASDEALAAILGSATGLCHLELTDVSSISDTGLVALRSLTRLEHLVVRMSRPPQPPPPASSRGWASTSAAAMPPKAPVSTVTHASLGTLRTASTLRHLEWSLGEPLTDAELAPALSIISSLGNLQHVALDVDPELRIARNATGGSGASASGREGAGSAAVGSSAKALPEARQATGKEVDSDSEEDEEDEDAEPVPWHEQLEAACPLVQATDRPGVVMYSLWADCTLNLTSR</sequence>
<dbReference type="HOGENOM" id="CLU_385607_0_0_1"/>
<accession>A8JF86</accession>
<dbReference type="RefSeq" id="XP_001701474.1">
    <property type="nucleotide sequence ID" value="XM_001701422.2"/>
</dbReference>
<comment type="subcellular location">
    <subcellularLocation>
        <location evidence="1">Cytoplasm</location>
        <location evidence="1">Cytoskeleton</location>
        <location evidence="1">Cilium axoneme</location>
    </subcellularLocation>
</comment>
<dbReference type="EMBL" id="CM008977">
    <property type="protein sequence ID" value="PNW71697.1"/>
    <property type="molecule type" value="Genomic_DNA"/>
</dbReference>
<dbReference type="Gene3D" id="3.80.10.10">
    <property type="entry name" value="Ribonuclease Inhibitor"/>
    <property type="match status" value="2"/>
</dbReference>
<keyword evidence="4" id="KW-1185">Reference proteome</keyword>
<dbReference type="KEGG" id="cre:CHLRE_16g665300v5"/>
<evidence type="ECO:0000313" key="4">
    <source>
        <dbReference type="Proteomes" id="UP000006906"/>
    </source>
</evidence>
<organism evidence="3 4">
    <name type="scientific">Chlamydomonas reinhardtii</name>
    <name type="common">Chlamydomonas smithii</name>
    <dbReference type="NCBI Taxonomy" id="3055"/>
    <lineage>
        <taxon>Eukaryota</taxon>
        <taxon>Viridiplantae</taxon>
        <taxon>Chlorophyta</taxon>
        <taxon>core chlorophytes</taxon>
        <taxon>Chlorophyceae</taxon>
        <taxon>CS clade</taxon>
        <taxon>Chlamydomonadales</taxon>
        <taxon>Chlamydomonadaceae</taxon>
        <taxon>Chlamydomonas</taxon>
    </lineage>
</organism>
<dbReference type="PANTHER" id="PTHR13318:SF190">
    <property type="entry name" value="PARTNER OF PAIRED, ISOFORM B"/>
    <property type="match status" value="1"/>
</dbReference>
<evidence type="ECO:0000256" key="1">
    <source>
        <dbReference type="ARBA" id="ARBA00004430"/>
    </source>
</evidence>
<dbReference type="GO" id="GO:0005930">
    <property type="term" value="C:axoneme"/>
    <property type="evidence" value="ECO:0007669"/>
    <property type="project" value="UniProtKB-SubCell"/>
</dbReference>
<protein>
    <submittedName>
        <fullName evidence="3">Uncharacterized protein</fullName>
    </submittedName>
</protein>
<dbReference type="GO" id="GO:0031146">
    <property type="term" value="P:SCF-dependent proteasomal ubiquitin-dependent protein catabolic process"/>
    <property type="evidence" value="ECO:0000318"/>
    <property type="project" value="GO_Central"/>
</dbReference>
<evidence type="ECO:0000313" key="3">
    <source>
        <dbReference type="EMBL" id="PNW71697.1"/>
    </source>
</evidence>
<dbReference type="GeneID" id="5726988"/>
<feature type="region of interest" description="Disordered" evidence="2">
    <location>
        <begin position="424"/>
        <end position="454"/>
    </location>
</feature>